<protein>
    <submittedName>
        <fullName evidence="3">ParA family protein</fullName>
    </submittedName>
</protein>
<dbReference type="CDD" id="cd02042">
    <property type="entry name" value="ParAB_family"/>
    <property type="match status" value="1"/>
</dbReference>
<proteinExistence type="predicted"/>
<dbReference type="Gene3D" id="3.40.50.300">
    <property type="entry name" value="P-loop containing nucleotide triphosphate hydrolases"/>
    <property type="match status" value="1"/>
</dbReference>
<dbReference type="PANTHER" id="PTHR13696">
    <property type="entry name" value="P-LOOP CONTAINING NUCLEOSIDE TRIPHOSPHATE HYDROLASE"/>
    <property type="match status" value="1"/>
</dbReference>
<evidence type="ECO:0000313" key="4">
    <source>
        <dbReference type="Proteomes" id="UP000739538"/>
    </source>
</evidence>
<dbReference type="InterPro" id="IPR027417">
    <property type="entry name" value="P-loop_NTPase"/>
</dbReference>
<dbReference type="InterPro" id="IPR025669">
    <property type="entry name" value="AAA_dom"/>
</dbReference>
<dbReference type="Proteomes" id="UP000739538">
    <property type="component" value="Unassembled WGS sequence"/>
</dbReference>
<feature type="region of interest" description="Disordered" evidence="1">
    <location>
        <begin position="249"/>
        <end position="277"/>
    </location>
</feature>
<dbReference type="EMBL" id="JAGQHS010000026">
    <property type="protein sequence ID" value="MCA9755557.1"/>
    <property type="molecule type" value="Genomic_DNA"/>
</dbReference>
<feature type="domain" description="AAA" evidence="2">
    <location>
        <begin position="1"/>
        <end position="170"/>
    </location>
</feature>
<name>A0A956SCK2_UNCEI</name>
<accession>A0A956SCK2</accession>
<evidence type="ECO:0000256" key="1">
    <source>
        <dbReference type="SAM" id="MobiDB-lite"/>
    </source>
</evidence>
<sequence>MRRIAIASEKGGVGKTTTAVSLAAGLALQGQRVLLVDVDPQGSATRWIGNIVRPDLSDALQGRHEWNRVIHPSVVPNLDLIPASPHLEDAGRTSTPQLERLRRGLEALTTPYDTIVFDCPPGSGALLTMALTAAHEIFVTSEPTPLALAGIRGIIRVGGRIRADLNCDLHLARIVFCRVQSRRKLSQMAFDTTNASFPHLPPAHIIRENVRLAEAPKAKQPIQLFAPKSHGAQDYGQLVRAVLREGQMREAGSRTDTDGTSAAAYPPAIGAPTRPVA</sequence>
<evidence type="ECO:0000313" key="3">
    <source>
        <dbReference type="EMBL" id="MCA9755557.1"/>
    </source>
</evidence>
<dbReference type="InterPro" id="IPR050678">
    <property type="entry name" value="DNA_Partitioning_ATPase"/>
</dbReference>
<reference evidence="3" key="2">
    <citation type="journal article" date="2021" name="Microbiome">
        <title>Successional dynamics and alternative stable states in a saline activated sludge microbial community over 9 years.</title>
        <authorList>
            <person name="Wang Y."/>
            <person name="Ye J."/>
            <person name="Ju F."/>
            <person name="Liu L."/>
            <person name="Boyd J.A."/>
            <person name="Deng Y."/>
            <person name="Parks D.H."/>
            <person name="Jiang X."/>
            <person name="Yin X."/>
            <person name="Woodcroft B.J."/>
            <person name="Tyson G.W."/>
            <person name="Hugenholtz P."/>
            <person name="Polz M.F."/>
            <person name="Zhang T."/>
        </authorList>
    </citation>
    <scope>NUCLEOTIDE SEQUENCE</scope>
    <source>
        <strain evidence="3">HKST-UBA02</strain>
    </source>
</reference>
<dbReference type="SUPFAM" id="SSF52540">
    <property type="entry name" value="P-loop containing nucleoside triphosphate hydrolases"/>
    <property type="match status" value="1"/>
</dbReference>
<dbReference type="Pfam" id="PF13614">
    <property type="entry name" value="AAA_31"/>
    <property type="match status" value="1"/>
</dbReference>
<evidence type="ECO:0000259" key="2">
    <source>
        <dbReference type="Pfam" id="PF13614"/>
    </source>
</evidence>
<organism evidence="3 4">
    <name type="scientific">Eiseniibacteriota bacterium</name>
    <dbReference type="NCBI Taxonomy" id="2212470"/>
    <lineage>
        <taxon>Bacteria</taxon>
        <taxon>Candidatus Eiseniibacteriota</taxon>
    </lineage>
</organism>
<dbReference type="AlphaFoldDB" id="A0A956SCK2"/>
<dbReference type="PANTHER" id="PTHR13696:SF52">
    <property type="entry name" value="PARA FAMILY PROTEIN CT_582"/>
    <property type="match status" value="1"/>
</dbReference>
<reference evidence="3" key="1">
    <citation type="submission" date="2020-04" db="EMBL/GenBank/DDBJ databases">
        <authorList>
            <person name="Zhang T."/>
        </authorList>
    </citation>
    <scope>NUCLEOTIDE SEQUENCE</scope>
    <source>
        <strain evidence="3">HKST-UBA02</strain>
    </source>
</reference>
<comment type="caution">
    <text evidence="3">The sequence shown here is derived from an EMBL/GenBank/DDBJ whole genome shotgun (WGS) entry which is preliminary data.</text>
</comment>
<gene>
    <name evidence="3" type="ORF">KDA27_07130</name>
</gene>